<accession>A0A076G3Q0</accession>
<proteinExistence type="predicted"/>
<dbReference type="InterPro" id="IPR029465">
    <property type="entry name" value="ATPgrasp_TupA"/>
</dbReference>
<organism evidence="1">
    <name type="scientific">Escherichia coli</name>
    <dbReference type="NCBI Taxonomy" id="562"/>
    <lineage>
        <taxon>Bacteria</taxon>
        <taxon>Pseudomonadati</taxon>
        <taxon>Pseudomonadota</taxon>
        <taxon>Gammaproteobacteria</taxon>
        <taxon>Enterobacterales</taxon>
        <taxon>Enterobacteriaceae</taxon>
        <taxon>Escherichia</taxon>
    </lineage>
</organism>
<dbReference type="GO" id="GO:0016740">
    <property type="term" value="F:transferase activity"/>
    <property type="evidence" value="ECO:0007669"/>
    <property type="project" value="UniProtKB-KW"/>
</dbReference>
<sequence>MKNLLKKYGVLKKYAKKYYYYTSSFLMSDELYIKRKFKKIFGYALDINNPKTMNEKMQWMKLHMHPQEYNIFADKLLVRKYVEEKIGKNILIPIFAVYESEAELNIDSLPDEPFIIKTNHDSSGGIIVRNKSELNIKDAKSFCRFNLNNNHYYISREKHYKHLDRKIIIEKLLLTKSGKIPNDYKINCINGRAEFIYCSIDREGKNYRKIYDRSWCEMDFKWGNKDEFEHKFTGPNIEKPDNLDKMIEYAEILSMGFPYLRIDLYNVDGEIYLGEITIYHGGGFDVIEPKEYDLFFGNKIHLEK</sequence>
<keyword evidence="1" id="KW-0808">Transferase</keyword>
<dbReference type="EMBL" id="KJ776793">
    <property type="protein sequence ID" value="AII26497.1"/>
    <property type="molecule type" value="Genomic_DNA"/>
</dbReference>
<reference evidence="1" key="1">
    <citation type="journal article" date="2014" name="Microbiology (Mosc.)">
        <title>Structure and gene cluster of the O antigen of Escherichia coli L-19, a candidate for a new O-serogroup.</title>
        <authorList>
            <person name="Zdorovenko E.L."/>
            <person name="Varbanets L.D."/>
            <person name="Liu B."/>
            <person name="Valueva O.A."/>
            <person name="Wang Q."/>
            <person name="Shashkov A.S."/>
            <person name="Garkavaya E.G."/>
            <person name="Brovarskaya O.S."/>
            <person name="Wang L."/>
            <person name="Knirel Y.A."/>
        </authorList>
    </citation>
    <scope>NUCLEOTIDE SEQUENCE</scope>
    <source>
        <strain evidence="1">L19</strain>
    </source>
</reference>
<name>A0A076G3Q0_ECOLX</name>
<dbReference type="AlphaFoldDB" id="A0A076G3Q0"/>
<evidence type="ECO:0000313" key="1">
    <source>
        <dbReference type="EMBL" id="AII26497.1"/>
    </source>
</evidence>
<dbReference type="RefSeq" id="WP_021541066.1">
    <property type="nucleotide sequence ID" value="NZ_CP021726.1"/>
</dbReference>
<dbReference type="SUPFAM" id="SSF56059">
    <property type="entry name" value="Glutathione synthetase ATP-binding domain-like"/>
    <property type="match status" value="1"/>
</dbReference>
<dbReference type="Pfam" id="PF14305">
    <property type="entry name" value="ATPgrasp_TupA"/>
    <property type="match status" value="1"/>
</dbReference>
<protein>
    <submittedName>
        <fullName evidence="1">Transferase</fullName>
    </submittedName>
</protein>